<dbReference type="Pfam" id="PF00215">
    <property type="entry name" value="OMPdecase"/>
    <property type="match status" value="1"/>
</dbReference>
<dbReference type="InterPro" id="IPR011995">
    <property type="entry name" value="OMPdecase_type-2"/>
</dbReference>
<evidence type="ECO:0000256" key="1">
    <source>
        <dbReference type="ARBA" id="ARBA00004861"/>
    </source>
</evidence>
<evidence type="ECO:0000313" key="11">
    <source>
        <dbReference type="EMBL" id="GAH53280.1"/>
    </source>
</evidence>
<sequence>MKALGIEGLIILEKTIEHIPADIPIIGDAKRGDIGNTAKAYAKALFSTLGFDAATVNPYLGFDSIEPFISYQDKGVFILCRTSNRGASDFQDLHCTGGFPLYEMVAQKAREWNIYGNIGLVVGATYPEELKRVRSICPEMCLLIPGIGAQGGDLALAVSYGVDAQGEKAIINVARQILYASREKDFAQAARNAAEKIRNQINSCLKAK</sequence>
<evidence type="ECO:0000256" key="6">
    <source>
        <dbReference type="ARBA" id="ARBA00022975"/>
    </source>
</evidence>
<reference evidence="11" key="1">
    <citation type="journal article" date="2014" name="Front. Microbiol.">
        <title>High frequency of phylogenetically diverse reductive dehalogenase-homologous genes in deep subseafloor sedimentary metagenomes.</title>
        <authorList>
            <person name="Kawai M."/>
            <person name="Futagami T."/>
            <person name="Toyoda A."/>
            <person name="Takaki Y."/>
            <person name="Nishi S."/>
            <person name="Hori S."/>
            <person name="Arai W."/>
            <person name="Tsubouchi T."/>
            <person name="Morono Y."/>
            <person name="Uchiyama I."/>
            <person name="Ito T."/>
            <person name="Fujiyama A."/>
            <person name="Inagaki F."/>
            <person name="Takami H."/>
        </authorList>
    </citation>
    <scope>NUCLEOTIDE SEQUENCE</scope>
    <source>
        <strain evidence="11">Expedition CK06-06</strain>
    </source>
</reference>
<dbReference type="CDD" id="cd04725">
    <property type="entry name" value="OMP_decarboxylase_like"/>
    <property type="match status" value="1"/>
</dbReference>
<dbReference type="SUPFAM" id="SSF51366">
    <property type="entry name" value="Ribulose-phoshate binding barrel"/>
    <property type="match status" value="1"/>
</dbReference>
<proteinExistence type="inferred from homology"/>
<evidence type="ECO:0000256" key="2">
    <source>
        <dbReference type="ARBA" id="ARBA00008847"/>
    </source>
</evidence>
<dbReference type="UniPathway" id="UPA00070">
    <property type="reaction ID" value="UER00120"/>
</dbReference>
<feature type="domain" description="Orotidine 5'-phosphate decarboxylase" evidence="10">
    <location>
        <begin position="1"/>
        <end position="190"/>
    </location>
</feature>
<comment type="similarity">
    <text evidence="2">Belongs to the OMP decarboxylase family. Type 2 subfamily.</text>
</comment>
<evidence type="ECO:0000256" key="4">
    <source>
        <dbReference type="ARBA" id="ARBA00021923"/>
    </source>
</evidence>
<dbReference type="GO" id="GO:0004590">
    <property type="term" value="F:orotidine-5'-phosphate decarboxylase activity"/>
    <property type="evidence" value="ECO:0007669"/>
    <property type="project" value="UniProtKB-EC"/>
</dbReference>
<dbReference type="SMART" id="SM00934">
    <property type="entry name" value="OMPdecase"/>
    <property type="match status" value="1"/>
</dbReference>
<evidence type="ECO:0000256" key="5">
    <source>
        <dbReference type="ARBA" id="ARBA00022793"/>
    </source>
</evidence>
<dbReference type="AlphaFoldDB" id="X1H870"/>
<dbReference type="PROSITE" id="PS00156">
    <property type="entry name" value="OMPDECASE"/>
    <property type="match status" value="1"/>
</dbReference>
<evidence type="ECO:0000256" key="9">
    <source>
        <dbReference type="ARBA" id="ARBA00049157"/>
    </source>
</evidence>
<accession>X1H870</accession>
<dbReference type="PANTHER" id="PTHR43375">
    <property type="entry name" value="OROTIDINE 5'-PHOSPHATE DECARBOXYLASE"/>
    <property type="match status" value="1"/>
</dbReference>
<dbReference type="GO" id="GO:0006207">
    <property type="term" value="P:'de novo' pyrimidine nucleobase biosynthetic process"/>
    <property type="evidence" value="ECO:0007669"/>
    <property type="project" value="InterPro"/>
</dbReference>
<dbReference type="InterPro" id="IPR013785">
    <property type="entry name" value="Aldolase_TIM"/>
</dbReference>
<organism evidence="11">
    <name type="scientific">marine sediment metagenome</name>
    <dbReference type="NCBI Taxonomy" id="412755"/>
    <lineage>
        <taxon>unclassified sequences</taxon>
        <taxon>metagenomes</taxon>
        <taxon>ecological metagenomes</taxon>
    </lineage>
</organism>
<dbReference type="InterPro" id="IPR011060">
    <property type="entry name" value="RibuloseP-bd_barrel"/>
</dbReference>
<comment type="pathway">
    <text evidence="1">Pyrimidine metabolism; UMP biosynthesis via de novo pathway; UMP from orotate: step 2/2.</text>
</comment>
<evidence type="ECO:0000256" key="3">
    <source>
        <dbReference type="ARBA" id="ARBA00012321"/>
    </source>
</evidence>
<dbReference type="PANTHER" id="PTHR43375:SF1">
    <property type="entry name" value="OROTIDINE 5'-PHOSPHATE DECARBOXYLASE"/>
    <property type="match status" value="1"/>
</dbReference>
<dbReference type="EC" id="4.1.1.23" evidence="3"/>
<evidence type="ECO:0000256" key="7">
    <source>
        <dbReference type="ARBA" id="ARBA00023239"/>
    </source>
</evidence>
<dbReference type="GO" id="GO:0044205">
    <property type="term" value="P:'de novo' UMP biosynthetic process"/>
    <property type="evidence" value="ECO:0007669"/>
    <property type="project" value="UniProtKB-UniPathway"/>
</dbReference>
<keyword evidence="6" id="KW-0665">Pyrimidine biosynthesis</keyword>
<comment type="catalytic activity">
    <reaction evidence="9">
        <text>orotidine 5'-phosphate + H(+) = UMP + CO2</text>
        <dbReference type="Rhea" id="RHEA:11596"/>
        <dbReference type="ChEBI" id="CHEBI:15378"/>
        <dbReference type="ChEBI" id="CHEBI:16526"/>
        <dbReference type="ChEBI" id="CHEBI:57538"/>
        <dbReference type="ChEBI" id="CHEBI:57865"/>
        <dbReference type="EC" id="4.1.1.23"/>
    </reaction>
</comment>
<dbReference type="EMBL" id="BARU01024784">
    <property type="protein sequence ID" value="GAH53280.1"/>
    <property type="molecule type" value="Genomic_DNA"/>
</dbReference>
<keyword evidence="7" id="KW-0456">Lyase</keyword>
<evidence type="ECO:0000256" key="8">
    <source>
        <dbReference type="ARBA" id="ARBA00033428"/>
    </source>
</evidence>
<comment type="caution">
    <text evidence="11">The sequence shown here is derived from an EMBL/GenBank/DDBJ whole genome shotgun (WGS) entry which is preliminary data.</text>
</comment>
<gene>
    <name evidence="11" type="ORF">S03H2_40021</name>
</gene>
<evidence type="ECO:0000259" key="10">
    <source>
        <dbReference type="SMART" id="SM00934"/>
    </source>
</evidence>
<dbReference type="InterPro" id="IPR018089">
    <property type="entry name" value="OMPdecase_AS"/>
</dbReference>
<dbReference type="NCBIfam" id="TIGR02127">
    <property type="entry name" value="pyrF_sub2"/>
    <property type="match status" value="1"/>
</dbReference>
<protein>
    <recommendedName>
        <fullName evidence="4">Orotidine 5'-phosphate decarboxylase</fullName>
        <ecNumber evidence="3">4.1.1.23</ecNumber>
    </recommendedName>
    <alternativeName>
        <fullName evidence="8">OMP decarboxylase</fullName>
    </alternativeName>
</protein>
<dbReference type="Gene3D" id="3.20.20.70">
    <property type="entry name" value="Aldolase class I"/>
    <property type="match status" value="1"/>
</dbReference>
<keyword evidence="5" id="KW-0210">Decarboxylase</keyword>
<dbReference type="InterPro" id="IPR001754">
    <property type="entry name" value="OMPdeCOase_dom"/>
</dbReference>
<name>X1H870_9ZZZZ</name>